<protein>
    <submittedName>
        <fullName evidence="2">Verruc_Plancto-restricted protein</fullName>
    </submittedName>
</protein>
<feature type="region of interest" description="Disordered" evidence="1">
    <location>
        <begin position="125"/>
        <end position="163"/>
    </location>
</feature>
<proteinExistence type="predicted"/>
<dbReference type="EMBL" id="CAJNOB010000006">
    <property type="protein sequence ID" value="CAF0693591.1"/>
    <property type="molecule type" value="Genomic_DNA"/>
</dbReference>
<dbReference type="RefSeq" id="WP_174582919.1">
    <property type="nucleotide sequence ID" value="NZ_CAJNOB010000006.1"/>
</dbReference>
<dbReference type="NCBIfam" id="TIGR04138">
    <property type="entry name" value="Plancto_Ver_chp"/>
    <property type="match status" value="1"/>
</dbReference>
<sequence length="163" mass="18618">MFKRDFLQIVERIHEEDPRYSKDVYLFVREGLDYTLKSLRRKGAPGRTRVTGQELLGGLRDYALREFGPMSKTVLNEWGVENCEDLGRVVFHLVRYGVLGKTEADSLEDFRQGFSFEEAFVKPFQPRRDSRTVKKGKKSPGARSKKGKMGAQKNSQASSEPAP</sequence>
<dbReference type="Proteomes" id="UP000663859">
    <property type="component" value="Unassembled WGS sequence"/>
</dbReference>
<dbReference type="InterPro" id="IPR026406">
    <property type="entry name" value="Ver/Plancto_CHP"/>
</dbReference>
<accession>A0A8J2BJR9</accession>
<evidence type="ECO:0000313" key="3">
    <source>
        <dbReference type="Proteomes" id="UP000663859"/>
    </source>
</evidence>
<evidence type="ECO:0000256" key="1">
    <source>
        <dbReference type="SAM" id="MobiDB-lite"/>
    </source>
</evidence>
<feature type="compositionally biased region" description="Polar residues" evidence="1">
    <location>
        <begin position="152"/>
        <end position="163"/>
    </location>
</feature>
<comment type="caution">
    <text evidence="2">The sequence shown here is derived from an EMBL/GenBank/DDBJ whole genome shotgun (WGS) entry which is preliminary data.</text>
</comment>
<evidence type="ECO:0000313" key="2">
    <source>
        <dbReference type="EMBL" id="CAF0693591.1"/>
    </source>
</evidence>
<feature type="compositionally biased region" description="Basic residues" evidence="1">
    <location>
        <begin position="133"/>
        <end position="148"/>
    </location>
</feature>
<keyword evidence="3" id="KW-1185">Reference proteome</keyword>
<name>A0A8J2BJR9_9BACT</name>
<dbReference type="AlphaFoldDB" id="A0A8J2BJR9"/>
<reference evidence="2" key="1">
    <citation type="submission" date="2021-02" db="EMBL/GenBank/DDBJ databases">
        <authorList>
            <person name="Cremers G."/>
            <person name="Picone N."/>
        </authorList>
    </citation>
    <scope>NUCLEOTIDE SEQUENCE</scope>
    <source>
        <strain evidence="2">PQ17</strain>
    </source>
</reference>
<gene>
    <name evidence="2" type="ORF">MPNT_140053</name>
</gene>
<organism evidence="2 3">
    <name type="scientific">Candidatus Methylacidithermus pantelleriae</name>
    <dbReference type="NCBI Taxonomy" id="2744239"/>
    <lineage>
        <taxon>Bacteria</taxon>
        <taxon>Pseudomonadati</taxon>
        <taxon>Verrucomicrobiota</taxon>
        <taxon>Methylacidiphilae</taxon>
        <taxon>Methylacidiphilales</taxon>
        <taxon>Methylacidiphilaceae</taxon>
        <taxon>Candidatus Methylacidithermus</taxon>
    </lineage>
</organism>